<protein>
    <submittedName>
        <fullName evidence="3">Uncharacterized protein</fullName>
    </submittedName>
</protein>
<dbReference type="RefSeq" id="WP_089816619.1">
    <property type="nucleotide sequence ID" value="NZ_FOZK01000002.1"/>
</dbReference>
<dbReference type="OrthoDB" id="228663at2157"/>
<reference evidence="3 4" key="1">
    <citation type="submission" date="2016-10" db="EMBL/GenBank/DDBJ databases">
        <authorList>
            <person name="de Groot N.N."/>
        </authorList>
    </citation>
    <scope>NUCLEOTIDE SEQUENCE [LARGE SCALE GENOMIC DNA]</scope>
    <source>
        <strain evidence="3 4">CGMCC 1.10457</strain>
    </source>
</reference>
<evidence type="ECO:0000313" key="4">
    <source>
        <dbReference type="Proteomes" id="UP000199062"/>
    </source>
</evidence>
<proteinExistence type="predicted"/>
<dbReference type="EMBL" id="FOZK01000002">
    <property type="protein sequence ID" value="SFR99673.1"/>
    <property type="molecule type" value="Genomic_DNA"/>
</dbReference>
<organism evidence="3 4">
    <name type="scientific">Halomicrobium zhouii</name>
    <dbReference type="NCBI Taxonomy" id="767519"/>
    <lineage>
        <taxon>Archaea</taxon>
        <taxon>Methanobacteriati</taxon>
        <taxon>Methanobacteriota</taxon>
        <taxon>Stenosarchaea group</taxon>
        <taxon>Halobacteria</taxon>
        <taxon>Halobacteriales</taxon>
        <taxon>Haloarculaceae</taxon>
        <taxon>Halomicrobium</taxon>
    </lineage>
</organism>
<dbReference type="Proteomes" id="UP000199062">
    <property type="component" value="Unassembled WGS sequence"/>
</dbReference>
<gene>
    <name evidence="3" type="ORF">SAMN05216559_2243</name>
</gene>
<keyword evidence="4" id="KW-1185">Reference proteome</keyword>
<keyword evidence="2" id="KW-1133">Transmembrane helix</keyword>
<accession>A0A1I6L848</accession>
<sequence length="127" mass="13425">MKRSLERANAEATGAKRYLLAAYYFLANNTSIVAVLVGIAMMAFGATVLSGRPGFLFGADGPLNVLAHGVFAGMFGVWGATVVLLGVLAYGALWLNQFVARIQTDSSTESDADTEPESDLDAELNSF</sequence>
<evidence type="ECO:0000256" key="1">
    <source>
        <dbReference type="SAM" id="MobiDB-lite"/>
    </source>
</evidence>
<dbReference type="AlphaFoldDB" id="A0A1I6L848"/>
<feature type="compositionally biased region" description="Acidic residues" evidence="1">
    <location>
        <begin position="108"/>
        <end position="127"/>
    </location>
</feature>
<name>A0A1I6L848_9EURY</name>
<feature type="transmembrane region" description="Helical" evidence="2">
    <location>
        <begin position="65"/>
        <end position="93"/>
    </location>
</feature>
<feature type="transmembrane region" description="Helical" evidence="2">
    <location>
        <begin position="21"/>
        <end position="45"/>
    </location>
</feature>
<keyword evidence="2" id="KW-0472">Membrane</keyword>
<evidence type="ECO:0000256" key="2">
    <source>
        <dbReference type="SAM" id="Phobius"/>
    </source>
</evidence>
<feature type="region of interest" description="Disordered" evidence="1">
    <location>
        <begin position="106"/>
        <end position="127"/>
    </location>
</feature>
<evidence type="ECO:0000313" key="3">
    <source>
        <dbReference type="EMBL" id="SFR99673.1"/>
    </source>
</evidence>
<keyword evidence="2" id="KW-0812">Transmembrane</keyword>